<name>A0ABY2AML2_9GAMM</name>
<dbReference type="EMBL" id="SJXE01000001">
    <property type="protein sequence ID" value="TCI04436.1"/>
    <property type="molecule type" value="Genomic_DNA"/>
</dbReference>
<dbReference type="Gene3D" id="3.40.50.2000">
    <property type="entry name" value="Glycogen Phosphorylase B"/>
    <property type="match status" value="1"/>
</dbReference>
<dbReference type="RefSeq" id="WP_131413936.1">
    <property type="nucleotide sequence ID" value="NZ_SJXE01000001.1"/>
</dbReference>
<protein>
    <recommendedName>
        <fullName evidence="4">Glycosyl transferase family 1 domain-containing protein</fullName>
    </recommendedName>
</protein>
<dbReference type="Proteomes" id="UP000292554">
    <property type="component" value="Unassembled WGS sequence"/>
</dbReference>
<comment type="caution">
    <text evidence="2">The sequence shown here is derived from an EMBL/GenBank/DDBJ whole genome shotgun (WGS) entry which is preliminary data.</text>
</comment>
<organism evidence="2 3">
    <name type="scientific">Corallincola luteus</name>
    <dbReference type="NCBI Taxonomy" id="1775177"/>
    <lineage>
        <taxon>Bacteria</taxon>
        <taxon>Pseudomonadati</taxon>
        <taxon>Pseudomonadota</taxon>
        <taxon>Gammaproteobacteria</taxon>
        <taxon>Alteromonadales</taxon>
        <taxon>Psychromonadaceae</taxon>
        <taxon>Corallincola</taxon>
    </lineage>
</organism>
<evidence type="ECO:0008006" key="4">
    <source>
        <dbReference type="Google" id="ProtNLM"/>
    </source>
</evidence>
<sequence>MGCRLAICVDKSGHGIQKDAAILKAALQDLGISAEIIFTGNSVFQNKIPWRFRRGFFLFIALFFKFLTVFYSKKYHLMVHIQRVNPFLSVNSERNFLIPNQEWYSNNAIPLLGLVDTVLVKTKYAEKIFSRIKSDTRFIGFTSTEQALTYQPPSFDRGVCYFHRAGNSATRGTKTLLKLWQKHPEWPELTVLIGKHRLPDLSIPENVRVITDFLSDDEFESMMREHPFHIHPTMTEGYGLTLSEGLSLGCIPIVTDAPPMNEIASRDFSFLVEATAKGRKGLSELFEVDGDALERVIDQTAMMTMQELLLMASKGQAWHQSNYEMFKDNLNNVFAANL</sequence>
<keyword evidence="1" id="KW-0472">Membrane</keyword>
<keyword evidence="1" id="KW-0812">Transmembrane</keyword>
<feature type="transmembrane region" description="Helical" evidence="1">
    <location>
        <begin position="55"/>
        <end position="72"/>
    </location>
</feature>
<gene>
    <name evidence="2" type="ORF">EZV61_00215</name>
</gene>
<evidence type="ECO:0000256" key="1">
    <source>
        <dbReference type="SAM" id="Phobius"/>
    </source>
</evidence>
<reference evidence="2 3" key="1">
    <citation type="submission" date="2019-02" db="EMBL/GenBank/DDBJ databases">
        <title>Corallincola luteus sp. nov., a marine bacterium isolated from surface sediment of Bohai Sea in China.</title>
        <authorList>
            <person name="Ren Q."/>
        </authorList>
    </citation>
    <scope>NUCLEOTIDE SEQUENCE [LARGE SCALE GENOMIC DNA]</scope>
    <source>
        <strain evidence="2 3">DASS28</strain>
    </source>
</reference>
<keyword evidence="1" id="KW-1133">Transmembrane helix</keyword>
<evidence type="ECO:0000313" key="2">
    <source>
        <dbReference type="EMBL" id="TCI04436.1"/>
    </source>
</evidence>
<accession>A0ABY2AML2</accession>
<evidence type="ECO:0000313" key="3">
    <source>
        <dbReference type="Proteomes" id="UP000292554"/>
    </source>
</evidence>
<dbReference type="SUPFAM" id="SSF53756">
    <property type="entry name" value="UDP-Glycosyltransferase/glycogen phosphorylase"/>
    <property type="match status" value="1"/>
</dbReference>
<proteinExistence type="predicted"/>
<keyword evidence="3" id="KW-1185">Reference proteome</keyword>